<comment type="cofactor">
    <cofactor evidence="1">
        <name>Fe(2+)</name>
        <dbReference type="ChEBI" id="CHEBI:29033"/>
    </cofactor>
</comment>
<dbReference type="SUPFAM" id="SSF51197">
    <property type="entry name" value="Clavaminate synthase-like"/>
    <property type="match status" value="1"/>
</dbReference>
<evidence type="ECO:0000313" key="8">
    <source>
        <dbReference type="EMBL" id="OCT46776.1"/>
    </source>
</evidence>
<dbReference type="AlphaFoldDB" id="A0A1C1CE94"/>
<reference evidence="9" key="1">
    <citation type="submission" date="2015-07" db="EMBL/GenBank/DDBJ databases">
        <authorList>
            <person name="Teixeira M.M."/>
            <person name="Souza R.C."/>
            <person name="Almeida L.G."/>
            <person name="Vicente V.A."/>
            <person name="de Hoog S."/>
            <person name="Bocca A.L."/>
            <person name="de Almeida S.R."/>
            <person name="Vasconcelos A.T."/>
            <person name="Felipe M.S."/>
        </authorList>
    </citation>
    <scope>NUCLEOTIDE SEQUENCE [LARGE SCALE GENOMIC DNA]</scope>
    <source>
        <strain evidence="9">KSF</strain>
    </source>
</reference>
<comment type="similarity">
    <text evidence="2">Belongs to the TfdA dioxygenase family.</text>
</comment>
<feature type="domain" description="TauD/TfdA-like" evidence="7">
    <location>
        <begin position="10"/>
        <end position="354"/>
    </location>
</feature>
<keyword evidence="9" id="KW-1185">Reference proteome</keyword>
<dbReference type="Gene3D" id="3.60.130.10">
    <property type="entry name" value="Clavaminate synthase-like"/>
    <property type="match status" value="1"/>
</dbReference>
<proteinExistence type="inferred from homology"/>
<dbReference type="GO" id="GO:0046872">
    <property type="term" value="F:metal ion binding"/>
    <property type="evidence" value="ECO:0007669"/>
    <property type="project" value="UniProtKB-KW"/>
</dbReference>
<dbReference type="InterPro" id="IPR042098">
    <property type="entry name" value="TauD-like_sf"/>
</dbReference>
<accession>A0A1C1CE94</accession>
<evidence type="ECO:0000256" key="5">
    <source>
        <dbReference type="ARBA" id="ARBA00023002"/>
    </source>
</evidence>
<protein>
    <submittedName>
        <fullName evidence="8">Putative dioxygenase</fullName>
    </submittedName>
</protein>
<keyword evidence="4 8" id="KW-0223">Dioxygenase</keyword>
<dbReference type="GO" id="GO:0051213">
    <property type="term" value="F:dioxygenase activity"/>
    <property type="evidence" value="ECO:0007669"/>
    <property type="project" value="UniProtKB-KW"/>
</dbReference>
<sequence length="379" mass="41837">MSAITVSPVNPARPELGAVVNNIDLDNLSDADFEALRTALYTYNVVCIRDQSKCTPKAQAELTRRFDPEALSYGHGKTIDAKRSILHPDLKTVPHQPEVQVIGNGFVASYEGLENITLKHPHHRTFHQTVIPEAQDLDFTRFYRWHIDAALYGDLHPPLVTSLLAVQVPSGRTQTVLYDDGTDDRLDVPLGTTAFVSGYTMFDKLSAEQKSFALTSRVGYAPHPYVWISTAKSRPDGLGMVSEGKEVPLHELPPVDRATDIQILPMVWRNPVTGRFALQIHPSVVRKIHLGDGRVIDDLAEVRDIVHGLQRPGIAPELVYAHDWHEGDLVLFNNHGVLHSVVGAFDKDEVRLFRQCNLAASRPPLGPDMAAASVPVSAA</sequence>
<dbReference type="InterPro" id="IPR003819">
    <property type="entry name" value="TauD/TfdA-like"/>
</dbReference>
<gene>
    <name evidence="8" type="ORF">CLCR_02004</name>
</gene>
<dbReference type="Pfam" id="PF02668">
    <property type="entry name" value="TauD"/>
    <property type="match status" value="1"/>
</dbReference>
<evidence type="ECO:0000256" key="1">
    <source>
        <dbReference type="ARBA" id="ARBA00001954"/>
    </source>
</evidence>
<evidence type="ECO:0000256" key="6">
    <source>
        <dbReference type="ARBA" id="ARBA00023004"/>
    </source>
</evidence>
<name>A0A1C1CE94_9EURO</name>
<dbReference type="PANTHER" id="PTHR43779:SF2">
    <property type="entry name" value="ALPHA-KETOGLUTARATE-DEPENDENT XANTHINE DIOXYGENASE XAN1"/>
    <property type="match status" value="1"/>
</dbReference>
<evidence type="ECO:0000256" key="3">
    <source>
        <dbReference type="ARBA" id="ARBA00022723"/>
    </source>
</evidence>
<dbReference type="VEuPathDB" id="FungiDB:CLCR_02004"/>
<dbReference type="Proteomes" id="UP000094526">
    <property type="component" value="Unassembled WGS sequence"/>
</dbReference>
<evidence type="ECO:0000256" key="2">
    <source>
        <dbReference type="ARBA" id="ARBA00005896"/>
    </source>
</evidence>
<organism evidence="8 9">
    <name type="scientific">Cladophialophora carrionii</name>
    <dbReference type="NCBI Taxonomy" id="86049"/>
    <lineage>
        <taxon>Eukaryota</taxon>
        <taxon>Fungi</taxon>
        <taxon>Dikarya</taxon>
        <taxon>Ascomycota</taxon>
        <taxon>Pezizomycotina</taxon>
        <taxon>Eurotiomycetes</taxon>
        <taxon>Chaetothyriomycetidae</taxon>
        <taxon>Chaetothyriales</taxon>
        <taxon>Herpotrichiellaceae</taxon>
        <taxon>Cladophialophora</taxon>
    </lineage>
</organism>
<evidence type="ECO:0000313" key="9">
    <source>
        <dbReference type="Proteomes" id="UP000094526"/>
    </source>
</evidence>
<evidence type="ECO:0000256" key="4">
    <source>
        <dbReference type="ARBA" id="ARBA00022964"/>
    </source>
</evidence>
<dbReference type="OrthoDB" id="93019at2759"/>
<dbReference type="eggNOG" id="ENOG502QS34">
    <property type="taxonomic scope" value="Eukaryota"/>
</dbReference>
<evidence type="ECO:0000259" key="7">
    <source>
        <dbReference type="Pfam" id="PF02668"/>
    </source>
</evidence>
<dbReference type="STRING" id="86049.A0A1C1CE94"/>
<dbReference type="InterPro" id="IPR051178">
    <property type="entry name" value="TfdA_dioxygenase"/>
</dbReference>
<dbReference type="VEuPathDB" id="FungiDB:G647_01494"/>
<keyword evidence="6" id="KW-0408">Iron</keyword>
<comment type="caution">
    <text evidence="8">The sequence shown here is derived from an EMBL/GenBank/DDBJ whole genome shotgun (WGS) entry which is preliminary data.</text>
</comment>
<keyword evidence="5" id="KW-0560">Oxidoreductase</keyword>
<keyword evidence="3" id="KW-0479">Metal-binding</keyword>
<dbReference type="PANTHER" id="PTHR43779">
    <property type="entry name" value="DIOXYGENASE RV0097-RELATED"/>
    <property type="match status" value="1"/>
</dbReference>
<dbReference type="EMBL" id="LGRB01000015">
    <property type="protein sequence ID" value="OCT46776.1"/>
    <property type="molecule type" value="Genomic_DNA"/>
</dbReference>